<gene>
    <name evidence="1" type="ORF">VNO77_24974</name>
</gene>
<reference evidence="1 2" key="1">
    <citation type="submission" date="2024-01" db="EMBL/GenBank/DDBJ databases">
        <title>The genomes of 5 underutilized Papilionoideae crops provide insights into root nodulation and disease resistanc.</title>
        <authorList>
            <person name="Jiang F."/>
        </authorList>
    </citation>
    <scope>NUCLEOTIDE SEQUENCE [LARGE SCALE GENOMIC DNA]</scope>
    <source>
        <strain evidence="1">LVBAO_FW01</strain>
        <tissue evidence="1">Leaves</tissue>
    </source>
</reference>
<dbReference type="PANTHER" id="PTHR33156">
    <property type="entry name" value="OS02G0230000 PROTEIN"/>
    <property type="match status" value="1"/>
</dbReference>
<organism evidence="1 2">
    <name type="scientific">Canavalia gladiata</name>
    <name type="common">Sword bean</name>
    <name type="synonym">Dolichos gladiatus</name>
    <dbReference type="NCBI Taxonomy" id="3824"/>
    <lineage>
        <taxon>Eukaryota</taxon>
        <taxon>Viridiplantae</taxon>
        <taxon>Streptophyta</taxon>
        <taxon>Embryophyta</taxon>
        <taxon>Tracheophyta</taxon>
        <taxon>Spermatophyta</taxon>
        <taxon>Magnoliopsida</taxon>
        <taxon>eudicotyledons</taxon>
        <taxon>Gunneridae</taxon>
        <taxon>Pentapetalae</taxon>
        <taxon>rosids</taxon>
        <taxon>fabids</taxon>
        <taxon>Fabales</taxon>
        <taxon>Fabaceae</taxon>
        <taxon>Papilionoideae</taxon>
        <taxon>50 kb inversion clade</taxon>
        <taxon>NPAAA clade</taxon>
        <taxon>indigoferoid/millettioid clade</taxon>
        <taxon>Phaseoleae</taxon>
        <taxon>Canavalia</taxon>
    </lineage>
</organism>
<dbReference type="PANTHER" id="PTHR33156:SF9">
    <property type="entry name" value="PROTEIN NUCLEAR FUSION DEFECTIVE 6, CHLOROPLASTIC_MITOCHONDRIAL"/>
    <property type="match status" value="1"/>
</dbReference>
<protein>
    <submittedName>
        <fullName evidence="1">Uncharacterized protein</fullName>
    </submittedName>
</protein>
<dbReference type="GO" id="GO:0005739">
    <property type="term" value="C:mitochondrion"/>
    <property type="evidence" value="ECO:0007669"/>
    <property type="project" value="TreeGrafter"/>
</dbReference>
<sequence>MDVISLANTAQLHTKRPNNPFYPIPPCSFRRNDTKSKTLNPCLRCSRSSSDLISSSMASACSRIAQRSSISSIKSAIKSNIRASSCSKPPSSSSPLRRSFATRIAPELRCVQSMLPLHSAVAVARMTSCLSITSRSCRALSQGTLCCTSPGL</sequence>
<dbReference type="EMBL" id="JAYMYQ010000005">
    <property type="protein sequence ID" value="KAK7330774.1"/>
    <property type="molecule type" value="Genomic_DNA"/>
</dbReference>
<evidence type="ECO:0000313" key="1">
    <source>
        <dbReference type="EMBL" id="KAK7330774.1"/>
    </source>
</evidence>
<accession>A0AAN9LAP4</accession>
<dbReference type="InterPro" id="IPR043459">
    <property type="entry name" value="NFD6/NOXY2-like"/>
</dbReference>
<name>A0AAN9LAP4_CANGL</name>
<dbReference type="Proteomes" id="UP001367508">
    <property type="component" value="Unassembled WGS sequence"/>
</dbReference>
<keyword evidence="2" id="KW-1185">Reference proteome</keyword>
<proteinExistence type="predicted"/>
<comment type="caution">
    <text evidence="1">The sequence shown here is derived from an EMBL/GenBank/DDBJ whole genome shotgun (WGS) entry which is preliminary data.</text>
</comment>
<evidence type="ECO:0000313" key="2">
    <source>
        <dbReference type="Proteomes" id="UP001367508"/>
    </source>
</evidence>
<dbReference type="AlphaFoldDB" id="A0AAN9LAP4"/>